<name>A0A0K0FG54_STRVS</name>
<reference evidence="2" key="2">
    <citation type="submission" date="2015-08" db="UniProtKB">
        <authorList>
            <consortium name="WormBaseParasite"/>
        </authorList>
    </citation>
    <scope>IDENTIFICATION</scope>
</reference>
<reference evidence="1" key="1">
    <citation type="submission" date="2014-07" db="EMBL/GenBank/DDBJ databases">
        <authorList>
            <person name="Martin A.A"/>
            <person name="De Silva N."/>
        </authorList>
    </citation>
    <scope>NUCLEOTIDE SEQUENCE</scope>
</reference>
<sequence>MITLKHAQVDRTNKENIEKSLNESTFLPFCNSPENVVSQQNVISNYVSKFGIGKRQSGKRAFEKAKLYISCQENFLKHLK</sequence>
<organism evidence="1 2">
    <name type="scientific">Strongyloides venezuelensis</name>
    <name type="common">Threadworm</name>
    <dbReference type="NCBI Taxonomy" id="75913"/>
    <lineage>
        <taxon>Eukaryota</taxon>
        <taxon>Metazoa</taxon>
        <taxon>Ecdysozoa</taxon>
        <taxon>Nematoda</taxon>
        <taxon>Chromadorea</taxon>
        <taxon>Rhabditida</taxon>
        <taxon>Tylenchina</taxon>
        <taxon>Panagrolaimomorpha</taxon>
        <taxon>Strongyloidoidea</taxon>
        <taxon>Strongyloididae</taxon>
        <taxon>Strongyloides</taxon>
    </lineage>
</organism>
<evidence type="ECO:0000313" key="2">
    <source>
        <dbReference type="WBParaSite" id="SVE_0785300.1"/>
    </source>
</evidence>
<dbReference type="AlphaFoldDB" id="A0A0K0FG54"/>
<protein>
    <submittedName>
        <fullName evidence="2">DRBM domain-containing protein</fullName>
    </submittedName>
</protein>
<keyword evidence="1" id="KW-1185">Reference proteome</keyword>
<dbReference type="WBParaSite" id="SVE_0785300.1">
    <property type="protein sequence ID" value="SVE_0785300.1"/>
    <property type="gene ID" value="SVE_0785300"/>
</dbReference>
<evidence type="ECO:0000313" key="1">
    <source>
        <dbReference type="Proteomes" id="UP000035680"/>
    </source>
</evidence>
<proteinExistence type="predicted"/>
<accession>A0A0K0FG54</accession>
<dbReference type="Proteomes" id="UP000035680">
    <property type="component" value="Unassembled WGS sequence"/>
</dbReference>